<feature type="region of interest" description="Disordered" evidence="1">
    <location>
        <begin position="110"/>
        <end position="154"/>
    </location>
</feature>
<reference evidence="2" key="1">
    <citation type="submission" date="2022-11" db="EMBL/GenBank/DDBJ databases">
        <title>Genome Sequence of Cubamyces cubensis.</title>
        <authorList>
            <person name="Buettner E."/>
        </authorList>
    </citation>
    <scope>NUCLEOTIDE SEQUENCE</scope>
    <source>
        <strain evidence="2">MPL-01</strain>
    </source>
</reference>
<feature type="compositionally biased region" description="Basic and acidic residues" evidence="1">
    <location>
        <begin position="59"/>
        <end position="69"/>
    </location>
</feature>
<dbReference type="AlphaFoldDB" id="A0AAD7U1K0"/>
<name>A0AAD7U1K0_9APHY</name>
<dbReference type="EMBL" id="JAPEVG010000044">
    <property type="protein sequence ID" value="KAJ8489805.1"/>
    <property type="molecule type" value="Genomic_DNA"/>
</dbReference>
<sequence length="154" mass="15836">MDYPRSTTADIWVESKVFEGRVGSSQFIRAWTALARYRSASRRPGGCAPIVQSSTSAQRETHPKLDEQRTSSFGRPSGTSGSSIEYILLVVALDSGSAYPPLGLAASPLALRGSLGGTGGANPDDAPPSTPPPPPRFSVGPNAGVDGSVAAPPA</sequence>
<accession>A0AAD7U1K0</accession>
<evidence type="ECO:0000256" key="1">
    <source>
        <dbReference type="SAM" id="MobiDB-lite"/>
    </source>
</evidence>
<protein>
    <submittedName>
        <fullName evidence="2">Uncharacterized protein</fullName>
    </submittedName>
</protein>
<proteinExistence type="predicted"/>
<dbReference type="Proteomes" id="UP001215151">
    <property type="component" value="Unassembled WGS sequence"/>
</dbReference>
<evidence type="ECO:0000313" key="2">
    <source>
        <dbReference type="EMBL" id="KAJ8489805.1"/>
    </source>
</evidence>
<comment type="caution">
    <text evidence="2">The sequence shown here is derived from an EMBL/GenBank/DDBJ whole genome shotgun (WGS) entry which is preliminary data.</text>
</comment>
<organism evidence="2 3">
    <name type="scientific">Trametes cubensis</name>
    <dbReference type="NCBI Taxonomy" id="1111947"/>
    <lineage>
        <taxon>Eukaryota</taxon>
        <taxon>Fungi</taxon>
        <taxon>Dikarya</taxon>
        <taxon>Basidiomycota</taxon>
        <taxon>Agaricomycotina</taxon>
        <taxon>Agaricomycetes</taxon>
        <taxon>Polyporales</taxon>
        <taxon>Polyporaceae</taxon>
        <taxon>Trametes</taxon>
    </lineage>
</organism>
<feature type="compositionally biased region" description="Polar residues" evidence="1">
    <location>
        <begin position="70"/>
        <end position="81"/>
    </location>
</feature>
<keyword evidence="3" id="KW-1185">Reference proteome</keyword>
<evidence type="ECO:0000313" key="3">
    <source>
        <dbReference type="Proteomes" id="UP001215151"/>
    </source>
</evidence>
<feature type="region of interest" description="Disordered" evidence="1">
    <location>
        <begin position="42"/>
        <end position="81"/>
    </location>
</feature>
<gene>
    <name evidence="2" type="ORF">ONZ51_g2705</name>
</gene>
<feature type="compositionally biased region" description="Pro residues" evidence="1">
    <location>
        <begin position="125"/>
        <end position="136"/>
    </location>
</feature>